<comment type="caution">
    <text evidence="2">The sequence shown here is derived from an EMBL/GenBank/DDBJ whole genome shotgun (WGS) entry which is preliminary data.</text>
</comment>
<proteinExistence type="predicted"/>
<dbReference type="AlphaFoldDB" id="A0A1U7HF34"/>
<reference evidence="2 3" key="1">
    <citation type="submission" date="2016-11" db="EMBL/GenBank/DDBJ databases">
        <title>Draft Genome Sequences of Nine Cyanobacterial Strains from Diverse Habitats.</title>
        <authorList>
            <person name="Zhu T."/>
            <person name="Hou S."/>
            <person name="Lu X."/>
            <person name="Hess W.R."/>
        </authorList>
    </citation>
    <scope>NUCLEOTIDE SEQUENCE [LARGE SCALE GENOMIC DNA]</scope>
    <source>
        <strain evidence="2 3">NIES-593</strain>
    </source>
</reference>
<gene>
    <name evidence="2" type="ORF">NIES593_13310</name>
</gene>
<protein>
    <submittedName>
        <fullName evidence="2">Uncharacterized protein</fullName>
    </submittedName>
</protein>
<keyword evidence="1" id="KW-1133">Transmembrane helix</keyword>
<accession>A0A1U7HF34</accession>
<dbReference type="OrthoDB" id="560533at2"/>
<dbReference type="RefSeq" id="WP_073600050.1">
    <property type="nucleotide sequence ID" value="NZ_MRCB01000015.1"/>
</dbReference>
<feature type="transmembrane region" description="Helical" evidence="1">
    <location>
        <begin position="84"/>
        <end position="108"/>
    </location>
</feature>
<keyword evidence="3" id="KW-1185">Reference proteome</keyword>
<evidence type="ECO:0000313" key="3">
    <source>
        <dbReference type="Proteomes" id="UP000186868"/>
    </source>
</evidence>
<evidence type="ECO:0000313" key="2">
    <source>
        <dbReference type="EMBL" id="OKH22174.1"/>
    </source>
</evidence>
<sequence length="162" mass="18631">MSEPTNSSTRFSFYGTYTCPVCRHGEISVIPLMEAFSCNFCRHIFTANLEQQTIKMADSQLPLTWRWNGRTWTGGYREENELGWGYWIAGIAFVLLPTSLVGLGAYLFPPLPGSTLSWLPLFWMGLTFFAHLTCLGWLVLEYYQFPLSLYVRAIGERLFARF</sequence>
<organism evidence="2 3">
    <name type="scientific">Hydrococcus rivularis NIES-593</name>
    <dbReference type="NCBI Taxonomy" id="1921803"/>
    <lineage>
        <taxon>Bacteria</taxon>
        <taxon>Bacillati</taxon>
        <taxon>Cyanobacteriota</taxon>
        <taxon>Cyanophyceae</taxon>
        <taxon>Pleurocapsales</taxon>
        <taxon>Hydrococcaceae</taxon>
        <taxon>Hydrococcus</taxon>
    </lineage>
</organism>
<keyword evidence="1" id="KW-0812">Transmembrane</keyword>
<dbReference type="STRING" id="1921803.NIES593_13310"/>
<name>A0A1U7HF34_9CYAN</name>
<evidence type="ECO:0000256" key="1">
    <source>
        <dbReference type="SAM" id="Phobius"/>
    </source>
</evidence>
<feature type="transmembrane region" description="Helical" evidence="1">
    <location>
        <begin position="120"/>
        <end position="140"/>
    </location>
</feature>
<dbReference type="EMBL" id="MRCB01000015">
    <property type="protein sequence ID" value="OKH22174.1"/>
    <property type="molecule type" value="Genomic_DNA"/>
</dbReference>
<dbReference type="Proteomes" id="UP000186868">
    <property type="component" value="Unassembled WGS sequence"/>
</dbReference>
<keyword evidence="1" id="KW-0472">Membrane</keyword>